<reference evidence="2" key="1">
    <citation type="submission" date="2022-10" db="EMBL/GenBank/DDBJ databases">
        <title>Two novel species of Flavobacterium.</title>
        <authorList>
            <person name="Liu Q."/>
            <person name="Xin Y.-H."/>
        </authorList>
    </citation>
    <scope>NUCLEOTIDE SEQUENCE</scope>
    <source>
        <strain evidence="2">LS1R47</strain>
    </source>
</reference>
<evidence type="ECO:0000313" key="3">
    <source>
        <dbReference type="Proteomes" id="UP001151133"/>
    </source>
</evidence>
<protein>
    <recommendedName>
        <fullName evidence="4">DUF4878 domain-containing protein</fullName>
    </recommendedName>
</protein>
<feature type="signal peptide" evidence="1">
    <location>
        <begin position="1"/>
        <end position="24"/>
    </location>
</feature>
<organism evidence="2 3">
    <name type="scientific">Flavobacterium frigoritolerans</name>
    <dbReference type="NCBI Taxonomy" id="2987686"/>
    <lineage>
        <taxon>Bacteria</taxon>
        <taxon>Pseudomonadati</taxon>
        <taxon>Bacteroidota</taxon>
        <taxon>Flavobacteriia</taxon>
        <taxon>Flavobacteriales</taxon>
        <taxon>Flavobacteriaceae</taxon>
        <taxon>Flavobacterium</taxon>
    </lineage>
</organism>
<keyword evidence="3" id="KW-1185">Reference proteome</keyword>
<proteinExistence type="predicted"/>
<dbReference type="Proteomes" id="UP001151133">
    <property type="component" value="Unassembled WGS sequence"/>
</dbReference>
<keyword evidence="1" id="KW-0732">Signal</keyword>
<gene>
    <name evidence="2" type="ORF">OIU80_19380</name>
</gene>
<evidence type="ECO:0008006" key="4">
    <source>
        <dbReference type="Google" id="ProtNLM"/>
    </source>
</evidence>
<dbReference type="EMBL" id="JAOZEV010000024">
    <property type="protein sequence ID" value="MCV9934448.1"/>
    <property type="molecule type" value="Genomic_DNA"/>
</dbReference>
<name>A0A9X3HP14_9FLAO</name>
<evidence type="ECO:0000256" key="1">
    <source>
        <dbReference type="SAM" id="SignalP"/>
    </source>
</evidence>
<dbReference type="RefSeq" id="WP_264288626.1">
    <property type="nucleotide sequence ID" value="NZ_JAOZEV010000024.1"/>
</dbReference>
<accession>A0A9X3HP14</accession>
<dbReference type="PROSITE" id="PS51257">
    <property type="entry name" value="PROKAR_LIPOPROTEIN"/>
    <property type="match status" value="1"/>
</dbReference>
<evidence type="ECO:0000313" key="2">
    <source>
        <dbReference type="EMBL" id="MCV9934448.1"/>
    </source>
</evidence>
<comment type="caution">
    <text evidence="2">The sequence shown here is derived from an EMBL/GenBank/DDBJ whole genome shotgun (WGS) entry which is preliminary data.</text>
</comment>
<sequence>MKNIKFTKLILLFGLITLVSCSSGPETIDEFAEEITNNIKNKDSEGLYSLFLSPKENASYGFASATITPEESSKLKSSEDLMKLIIRKGTQKKPDDIKRIDKFISEAHTLFDWNQIKSIKTESTLVTSKKVKTVRNKVMVDADTYDLKIIIELNDNKTYRLKVNKAMKVNNRWVIFPMNGFGIEIEK</sequence>
<feature type="chain" id="PRO_5040873498" description="DUF4878 domain-containing protein" evidence="1">
    <location>
        <begin position="25"/>
        <end position="187"/>
    </location>
</feature>
<dbReference type="AlphaFoldDB" id="A0A9X3HP14"/>